<sequence length="59" mass="6376">MNIYGYPTTPNFARVTGLASRVATLETFGLSSRPAARGSSPMFGTSIEKDQHKAGLFLR</sequence>
<evidence type="ECO:0000313" key="1">
    <source>
        <dbReference type="EMBL" id="OGG50380.1"/>
    </source>
</evidence>
<gene>
    <name evidence="1" type="ORF">A2704_05575</name>
</gene>
<accession>A0A1F6CMW4</accession>
<comment type="caution">
    <text evidence="1">The sequence shown here is derived from an EMBL/GenBank/DDBJ whole genome shotgun (WGS) entry which is preliminary data.</text>
</comment>
<dbReference type="AlphaFoldDB" id="A0A1F6CMW4"/>
<dbReference type="EMBL" id="MFKW01000052">
    <property type="protein sequence ID" value="OGG50380.1"/>
    <property type="molecule type" value="Genomic_DNA"/>
</dbReference>
<evidence type="ECO:0000313" key="2">
    <source>
        <dbReference type="Proteomes" id="UP000176445"/>
    </source>
</evidence>
<name>A0A1F6CMW4_9BACT</name>
<organism evidence="1 2">
    <name type="scientific">Candidatus Kaiserbacteria bacterium RIFCSPHIGHO2_01_FULL_54_36b</name>
    <dbReference type="NCBI Taxonomy" id="1798483"/>
    <lineage>
        <taxon>Bacteria</taxon>
        <taxon>Candidatus Kaiseribacteriota</taxon>
    </lineage>
</organism>
<protein>
    <submittedName>
        <fullName evidence="1">Uncharacterized protein</fullName>
    </submittedName>
</protein>
<reference evidence="1 2" key="1">
    <citation type="journal article" date="2016" name="Nat. Commun.">
        <title>Thousands of microbial genomes shed light on interconnected biogeochemical processes in an aquifer system.</title>
        <authorList>
            <person name="Anantharaman K."/>
            <person name="Brown C.T."/>
            <person name="Hug L.A."/>
            <person name="Sharon I."/>
            <person name="Castelle C.J."/>
            <person name="Probst A.J."/>
            <person name="Thomas B.C."/>
            <person name="Singh A."/>
            <person name="Wilkins M.J."/>
            <person name="Karaoz U."/>
            <person name="Brodie E.L."/>
            <person name="Williams K.H."/>
            <person name="Hubbard S.S."/>
            <person name="Banfield J.F."/>
        </authorList>
    </citation>
    <scope>NUCLEOTIDE SEQUENCE [LARGE SCALE GENOMIC DNA]</scope>
</reference>
<dbReference type="Proteomes" id="UP000176445">
    <property type="component" value="Unassembled WGS sequence"/>
</dbReference>
<proteinExistence type="predicted"/>